<dbReference type="RefSeq" id="WP_397556843.1">
    <property type="nucleotide sequence ID" value="NZ_JBIQWL010000004.1"/>
</dbReference>
<evidence type="ECO:0008006" key="3">
    <source>
        <dbReference type="Google" id="ProtNLM"/>
    </source>
</evidence>
<dbReference type="Proteomes" id="UP001610861">
    <property type="component" value="Unassembled WGS sequence"/>
</dbReference>
<evidence type="ECO:0000313" key="2">
    <source>
        <dbReference type="Proteomes" id="UP001610861"/>
    </source>
</evidence>
<accession>A0ABW7QB87</accession>
<sequence>MKVMIVVLVAIAVAVVLVLFYGAVRPEGDAGAAQGGVEGGFGWLVPRPTLAFADVADASCADPTVQGFVVPSNGACGIPLPAPSQIALCVEDPSTVAISTDGSEYPAQPVKASSLSCADPKPVAIYDTDTVLTIRCLVLAQCVVLVRD</sequence>
<organism evidence="1 2">
    <name type="scientific">Microbacterium alkaliflavum</name>
    <dbReference type="NCBI Taxonomy" id="3248839"/>
    <lineage>
        <taxon>Bacteria</taxon>
        <taxon>Bacillati</taxon>
        <taxon>Actinomycetota</taxon>
        <taxon>Actinomycetes</taxon>
        <taxon>Micrococcales</taxon>
        <taxon>Microbacteriaceae</taxon>
        <taxon>Microbacterium</taxon>
    </lineage>
</organism>
<protein>
    <recommendedName>
        <fullName evidence="3">Secreted protein</fullName>
    </recommendedName>
</protein>
<reference evidence="1 2" key="1">
    <citation type="submission" date="2024-09" db="EMBL/GenBank/DDBJ databases">
        <authorList>
            <person name="Pan X."/>
        </authorList>
    </citation>
    <scope>NUCLEOTIDE SEQUENCE [LARGE SCALE GENOMIC DNA]</scope>
    <source>
        <strain evidence="1 2">B2969</strain>
    </source>
</reference>
<evidence type="ECO:0000313" key="1">
    <source>
        <dbReference type="EMBL" id="MFH8251398.1"/>
    </source>
</evidence>
<keyword evidence="2" id="KW-1185">Reference proteome</keyword>
<name>A0ABW7QB87_9MICO</name>
<gene>
    <name evidence="1" type="ORF">ACH3VR_13580</name>
</gene>
<comment type="caution">
    <text evidence="1">The sequence shown here is derived from an EMBL/GenBank/DDBJ whole genome shotgun (WGS) entry which is preliminary data.</text>
</comment>
<proteinExistence type="predicted"/>
<dbReference type="EMBL" id="JBIQWL010000004">
    <property type="protein sequence ID" value="MFH8251398.1"/>
    <property type="molecule type" value="Genomic_DNA"/>
</dbReference>